<protein>
    <submittedName>
        <fullName evidence="2">Uncharacterized protein</fullName>
    </submittedName>
</protein>
<dbReference type="EMBL" id="CP090167">
    <property type="protein sequence ID" value="UJO17922.1"/>
    <property type="molecule type" value="Genomic_DNA"/>
</dbReference>
<organism evidence="2 3">
    <name type="scientific">Passalora fulva</name>
    <name type="common">Tomato leaf mold</name>
    <name type="synonym">Cladosporium fulvum</name>
    <dbReference type="NCBI Taxonomy" id="5499"/>
    <lineage>
        <taxon>Eukaryota</taxon>
        <taxon>Fungi</taxon>
        <taxon>Dikarya</taxon>
        <taxon>Ascomycota</taxon>
        <taxon>Pezizomycotina</taxon>
        <taxon>Dothideomycetes</taxon>
        <taxon>Dothideomycetidae</taxon>
        <taxon>Mycosphaerellales</taxon>
        <taxon>Mycosphaerellaceae</taxon>
        <taxon>Fulvia</taxon>
    </lineage>
</organism>
<evidence type="ECO:0000313" key="3">
    <source>
        <dbReference type="Proteomes" id="UP000756132"/>
    </source>
</evidence>
<reference evidence="2" key="1">
    <citation type="submission" date="2021-12" db="EMBL/GenBank/DDBJ databases">
        <authorList>
            <person name="Zaccaron A."/>
            <person name="Stergiopoulos I."/>
        </authorList>
    </citation>
    <scope>NUCLEOTIDE SEQUENCE</scope>
    <source>
        <strain evidence="2">Race5_Kim</strain>
    </source>
</reference>
<gene>
    <name evidence="2" type="ORF">CLAFUR5_05386</name>
</gene>
<keyword evidence="3" id="KW-1185">Reference proteome</keyword>
<dbReference type="AlphaFoldDB" id="A0A9Q8LIA4"/>
<sequence>MRAWGGFSRRSEREFASRPHPTATMQNIITLALAAGALASAMPEKIQTTFVDHYNDLRANRPYGGAIVAENRFPNGTQSVVPHTEPKFAKETTKLDFFQLGSTTFNSFIQLVRGPGVASFDLNSLYYALAVDDVSTATYAFAPESFNEAPFAYAQLPVDYTRLQNISIGVAVGFTATERTALVIDDVAHTNFI</sequence>
<evidence type="ECO:0000256" key="1">
    <source>
        <dbReference type="SAM" id="MobiDB-lite"/>
    </source>
</evidence>
<evidence type="ECO:0000313" key="2">
    <source>
        <dbReference type="EMBL" id="UJO17922.1"/>
    </source>
</evidence>
<dbReference type="OrthoDB" id="4820608at2759"/>
<feature type="region of interest" description="Disordered" evidence="1">
    <location>
        <begin position="1"/>
        <end position="20"/>
    </location>
</feature>
<accession>A0A9Q8LIA4</accession>
<name>A0A9Q8LIA4_PASFU</name>
<dbReference type="Proteomes" id="UP000756132">
    <property type="component" value="Chromosome 5"/>
</dbReference>
<proteinExistence type="predicted"/>
<dbReference type="RefSeq" id="XP_047762288.1">
    <property type="nucleotide sequence ID" value="XM_047904534.1"/>
</dbReference>
<reference evidence="2" key="2">
    <citation type="journal article" date="2022" name="Microb. Genom.">
        <title>A chromosome-scale genome assembly of the tomato pathogen Cladosporium fulvum reveals a compartmentalized genome architecture and the presence of a dispensable chromosome.</title>
        <authorList>
            <person name="Zaccaron A.Z."/>
            <person name="Chen L.H."/>
            <person name="Samaras A."/>
            <person name="Stergiopoulos I."/>
        </authorList>
    </citation>
    <scope>NUCLEOTIDE SEQUENCE</scope>
    <source>
        <strain evidence="2">Race5_Kim</strain>
    </source>
</reference>
<dbReference type="GeneID" id="71985264"/>
<dbReference type="KEGG" id="ffu:CLAFUR5_05386"/>